<organism evidence="2 3">
    <name type="scientific">Xylona heveae (strain CBS 132557 / TC161)</name>
    <dbReference type="NCBI Taxonomy" id="1328760"/>
    <lineage>
        <taxon>Eukaryota</taxon>
        <taxon>Fungi</taxon>
        <taxon>Dikarya</taxon>
        <taxon>Ascomycota</taxon>
        <taxon>Pezizomycotina</taxon>
        <taxon>Xylonomycetes</taxon>
        <taxon>Xylonales</taxon>
        <taxon>Xylonaceae</taxon>
        <taxon>Xylona</taxon>
    </lineage>
</organism>
<dbReference type="RefSeq" id="XP_018184581.1">
    <property type="nucleotide sequence ID" value="XM_018331379.1"/>
</dbReference>
<dbReference type="Proteomes" id="UP000076632">
    <property type="component" value="Unassembled WGS sequence"/>
</dbReference>
<feature type="compositionally biased region" description="Polar residues" evidence="1">
    <location>
        <begin position="83"/>
        <end position="127"/>
    </location>
</feature>
<feature type="compositionally biased region" description="Pro residues" evidence="1">
    <location>
        <begin position="300"/>
        <end position="311"/>
    </location>
</feature>
<feature type="region of interest" description="Disordered" evidence="1">
    <location>
        <begin position="269"/>
        <end position="396"/>
    </location>
</feature>
<feature type="compositionally biased region" description="Low complexity" evidence="1">
    <location>
        <begin position="128"/>
        <end position="140"/>
    </location>
</feature>
<dbReference type="GeneID" id="28896516"/>
<feature type="compositionally biased region" description="Polar residues" evidence="1">
    <location>
        <begin position="152"/>
        <end position="166"/>
    </location>
</feature>
<sequence length="396" mass="40337">MSAVQPPSVSAPPPSSDSVPAPGVVSDLRPTGAAPDAGTTSNTTAAQQSTTTTTTSATPHKSVRSFFGFGKKKDEEKQKKKANSPTAPIQTMAQSSPIHSPLTISASSSPRRGTLSSAHRLSTTIPHSPSGGLSSPASSSIFERDVQESAVPAQSSTAIPSHIQTENHIPPVLEASAEAITDTKLDPDNVEIVTHAAHQPAGATVANALGSNGSEVGGPASLDTQLAQPPSQHPEPVDLSAPMHSSMDPNDVRRLSFISFADVVQAEQGEHAMSDSGFLLGSPGPAAASVHSTKRSPSPGRSPPVSPPAGGSPPLSGTASFQGIEGSPRRGLRGSGSPVPHSPLLPHSPQAGEFNVETMRQALRKTGSGDLSIGRHPYATGPGSTDEAATSDQLSR</sequence>
<feature type="compositionally biased region" description="Low complexity" evidence="1">
    <location>
        <begin position="39"/>
        <end position="58"/>
    </location>
</feature>
<feature type="compositionally biased region" description="Low complexity" evidence="1">
    <location>
        <begin position="335"/>
        <end position="349"/>
    </location>
</feature>
<dbReference type="AlphaFoldDB" id="A0A164ZF55"/>
<accession>A0A164ZF55</accession>
<dbReference type="InParanoid" id="A0A164ZF55"/>
<feature type="compositionally biased region" description="Low complexity" evidence="1">
    <location>
        <begin position="16"/>
        <end position="26"/>
    </location>
</feature>
<proteinExistence type="predicted"/>
<feature type="region of interest" description="Disordered" evidence="1">
    <location>
        <begin position="206"/>
        <end position="250"/>
    </location>
</feature>
<gene>
    <name evidence="2" type="ORF">L228DRAFT_242064</name>
</gene>
<reference evidence="2 3" key="1">
    <citation type="journal article" date="2016" name="Fungal Biol.">
        <title>The genome of Xylona heveae provides a window into fungal endophytism.</title>
        <authorList>
            <person name="Gazis R."/>
            <person name="Kuo A."/>
            <person name="Riley R."/>
            <person name="LaButti K."/>
            <person name="Lipzen A."/>
            <person name="Lin J."/>
            <person name="Amirebrahimi M."/>
            <person name="Hesse C.N."/>
            <person name="Spatafora J.W."/>
            <person name="Henrissat B."/>
            <person name="Hainaut M."/>
            <person name="Grigoriev I.V."/>
            <person name="Hibbett D.S."/>
        </authorList>
    </citation>
    <scope>NUCLEOTIDE SEQUENCE [LARGE SCALE GENOMIC DNA]</scope>
    <source>
        <strain evidence="2 3">TC161</strain>
    </source>
</reference>
<dbReference type="PANTHER" id="PTHR42111">
    <property type="entry name" value="YALI0D23727P"/>
    <property type="match status" value="1"/>
</dbReference>
<dbReference type="OrthoDB" id="5364312at2759"/>
<evidence type="ECO:0000313" key="2">
    <source>
        <dbReference type="EMBL" id="KZF19026.1"/>
    </source>
</evidence>
<feature type="region of interest" description="Disordered" evidence="1">
    <location>
        <begin position="1"/>
        <end position="166"/>
    </location>
</feature>
<name>A0A164ZF55_XYLHT</name>
<feature type="compositionally biased region" description="Polar residues" evidence="1">
    <location>
        <begin position="387"/>
        <end position="396"/>
    </location>
</feature>
<dbReference type="EMBL" id="KV407468">
    <property type="protein sequence ID" value="KZF19026.1"/>
    <property type="molecule type" value="Genomic_DNA"/>
</dbReference>
<evidence type="ECO:0000256" key="1">
    <source>
        <dbReference type="SAM" id="MobiDB-lite"/>
    </source>
</evidence>
<dbReference type="OMA" id="AHIKTED"/>
<keyword evidence="3" id="KW-1185">Reference proteome</keyword>
<dbReference type="PANTHER" id="PTHR42111:SF1">
    <property type="entry name" value="YALI0D23727P"/>
    <property type="match status" value="1"/>
</dbReference>
<evidence type="ECO:0000313" key="3">
    <source>
        <dbReference type="Proteomes" id="UP000076632"/>
    </source>
</evidence>
<protein>
    <submittedName>
        <fullName evidence="2">Uncharacterized protein</fullName>
    </submittedName>
</protein>